<comment type="caution">
    <text evidence="2">The sequence shown here is derived from an EMBL/GenBank/DDBJ whole genome shotgun (WGS) entry which is preliminary data.</text>
</comment>
<accession>A0A7V4TES4</accession>
<gene>
    <name evidence="2" type="ORF">ENW11_01645</name>
</gene>
<sequence>MKVRVLYFAVATFFVLSLVVTGCSFQGAQFGAPGRTGIKGVVAMPENNCYEVNCTSPVVSEGEPASFARVILKGENGDYLETTADACGRYQVDGAQDSCYILYAQIQNGSAWVKKGIYPLTAGVVNDAGEANYYTTAQVIIYEEAKKLYPDQVKCSDIPNFVPTPQLLEAVKNALMNCRDAQQVSCVQCLARNIVRNMFGAPGGGGGVVAGGGAPGGGGGTGGGGTPEIPKGSITLHLYCDENPCSIENVPITWALVTTTDGKEFMQEGNGTNIYVLKDLDPGTYTVEISALGYEEENLTIELSGDNLNIEQEVRLKPSYQRVQLEETDYNGPTSGKIKITGVLPGGRIGDYGYYFTVQDCGSSNWSSSAFCANPNEVSSSGTCYTIQEVTVASDEINWIINNEGLLSGNSVNWAALVAIWKLLGIEVNQIEVNQQSFTTYEGNAAEITNDAIKAVQSGWRPCPNDKVGIIVENDGQDFLVTATYQGQVCPTSPPPQPM</sequence>
<keyword evidence="1" id="KW-0732">Signal</keyword>
<name>A0A7V4TES4_9BACT</name>
<dbReference type="PROSITE" id="PS51257">
    <property type="entry name" value="PROKAR_LIPOPROTEIN"/>
    <property type="match status" value="1"/>
</dbReference>
<dbReference type="AlphaFoldDB" id="A0A7V4TES4"/>
<dbReference type="SUPFAM" id="SSF49464">
    <property type="entry name" value="Carboxypeptidase regulatory domain-like"/>
    <property type="match status" value="1"/>
</dbReference>
<protein>
    <recommendedName>
        <fullName evidence="3">Carboxypeptidase regulatory-like domain-containing protein</fullName>
    </recommendedName>
</protein>
<evidence type="ECO:0000313" key="2">
    <source>
        <dbReference type="EMBL" id="HGY38501.1"/>
    </source>
</evidence>
<dbReference type="InterPro" id="IPR008969">
    <property type="entry name" value="CarboxyPept-like_regulatory"/>
</dbReference>
<reference evidence="2" key="1">
    <citation type="journal article" date="2020" name="mSystems">
        <title>Genome- and Community-Level Interaction Insights into Carbon Utilization and Element Cycling Functions of Hydrothermarchaeota in Hydrothermal Sediment.</title>
        <authorList>
            <person name="Zhou Z."/>
            <person name="Liu Y."/>
            <person name="Xu W."/>
            <person name="Pan J."/>
            <person name="Luo Z.H."/>
            <person name="Li M."/>
        </authorList>
    </citation>
    <scope>NUCLEOTIDE SEQUENCE [LARGE SCALE GENOMIC DNA]</scope>
    <source>
        <strain evidence="2">SpSt-82</strain>
    </source>
</reference>
<dbReference type="Gene3D" id="2.60.40.1120">
    <property type="entry name" value="Carboxypeptidase-like, regulatory domain"/>
    <property type="match status" value="1"/>
</dbReference>
<evidence type="ECO:0008006" key="3">
    <source>
        <dbReference type="Google" id="ProtNLM"/>
    </source>
</evidence>
<organism evidence="2">
    <name type="scientific">Candidatus Caldatribacterium saccharofermentans</name>
    <dbReference type="NCBI Taxonomy" id="1454753"/>
    <lineage>
        <taxon>Bacteria</taxon>
        <taxon>Pseudomonadati</taxon>
        <taxon>Atribacterota</taxon>
        <taxon>Atribacteria</taxon>
        <taxon>Atribacterales</taxon>
        <taxon>Candidatus Caldatribacteriaceae</taxon>
        <taxon>Candidatus Caldatribacterium</taxon>
    </lineage>
</organism>
<dbReference type="EMBL" id="DTIY01000012">
    <property type="protein sequence ID" value="HGY38501.1"/>
    <property type="molecule type" value="Genomic_DNA"/>
</dbReference>
<feature type="signal peptide" evidence="1">
    <location>
        <begin position="1"/>
        <end position="22"/>
    </location>
</feature>
<proteinExistence type="predicted"/>
<evidence type="ECO:0000256" key="1">
    <source>
        <dbReference type="SAM" id="SignalP"/>
    </source>
</evidence>
<feature type="chain" id="PRO_5031348684" description="Carboxypeptidase regulatory-like domain-containing protein" evidence="1">
    <location>
        <begin position="23"/>
        <end position="499"/>
    </location>
</feature>